<accession>A0A7K0JG61</accession>
<keyword evidence="5 7" id="KW-0472">Membrane</keyword>
<evidence type="ECO:0000256" key="7">
    <source>
        <dbReference type="PROSITE-ProRule" id="PRU01360"/>
    </source>
</evidence>
<dbReference type="InterPro" id="IPR037066">
    <property type="entry name" value="Plug_dom_sf"/>
</dbReference>
<dbReference type="NCBIfam" id="TIGR04056">
    <property type="entry name" value="OMP_RagA_SusC"/>
    <property type="match status" value="1"/>
</dbReference>
<dbReference type="EMBL" id="VULU01000021">
    <property type="protein sequence ID" value="MSS49002.1"/>
    <property type="molecule type" value="Genomic_DNA"/>
</dbReference>
<evidence type="ECO:0000313" key="9">
    <source>
        <dbReference type="EMBL" id="MSS49002.1"/>
    </source>
</evidence>
<dbReference type="Gene3D" id="2.40.170.20">
    <property type="entry name" value="TonB-dependent receptor, beta-barrel domain"/>
    <property type="match status" value="1"/>
</dbReference>
<name>A0A7K0JG61_PHOVU</name>
<evidence type="ECO:0000259" key="8">
    <source>
        <dbReference type="Pfam" id="PF07715"/>
    </source>
</evidence>
<dbReference type="GO" id="GO:0009279">
    <property type="term" value="C:cell outer membrane"/>
    <property type="evidence" value="ECO:0007669"/>
    <property type="project" value="UniProtKB-SubCell"/>
</dbReference>
<comment type="similarity">
    <text evidence="7">Belongs to the TonB-dependent receptor family.</text>
</comment>
<organism evidence="9 10">
    <name type="scientific">Phocaeicola vulgatus</name>
    <name type="common">Bacteroides vulgatus</name>
    <dbReference type="NCBI Taxonomy" id="821"/>
    <lineage>
        <taxon>Bacteria</taxon>
        <taxon>Pseudomonadati</taxon>
        <taxon>Bacteroidota</taxon>
        <taxon>Bacteroidia</taxon>
        <taxon>Bacteroidales</taxon>
        <taxon>Bacteroidaceae</taxon>
        <taxon>Phocaeicola</taxon>
    </lineage>
</organism>
<dbReference type="SUPFAM" id="SSF49464">
    <property type="entry name" value="Carboxypeptidase regulatory domain-like"/>
    <property type="match status" value="1"/>
</dbReference>
<comment type="caution">
    <text evidence="9">The sequence shown here is derived from an EMBL/GenBank/DDBJ whole genome shotgun (WGS) entry which is preliminary data.</text>
</comment>
<dbReference type="PROSITE" id="PS52016">
    <property type="entry name" value="TONB_DEPENDENT_REC_3"/>
    <property type="match status" value="1"/>
</dbReference>
<evidence type="ECO:0000256" key="6">
    <source>
        <dbReference type="ARBA" id="ARBA00023237"/>
    </source>
</evidence>
<evidence type="ECO:0000256" key="4">
    <source>
        <dbReference type="ARBA" id="ARBA00022692"/>
    </source>
</evidence>
<dbReference type="InterPro" id="IPR023996">
    <property type="entry name" value="TonB-dep_OMP_SusC/RagA"/>
</dbReference>
<dbReference type="InterPro" id="IPR008969">
    <property type="entry name" value="CarboxyPept-like_regulatory"/>
</dbReference>
<dbReference type="Gene3D" id="2.60.40.1120">
    <property type="entry name" value="Carboxypeptidase-like, regulatory domain"/>
    <property type="match status" value="1"/>
</dbReference>
<keyword evidence="9" id="KW-0675">Receptor</keyword>
<feature type="domain" description="TonB-dependent receptor plug" evidence="8">
    <location>
        <begin position="162"/>
        <end position="265"/>
    </location>
</feature>
<dbReference type="Pfam" id="PF07715">
    <property type="entry name" value="Plug"/>
    <property type="match status" value="1"/>
</dbReference>
<dbReference type="InterPro" id="IPR036942">
    <property type="entry name" value="Beta-barrel_TonB_sf"/>
</dbReference>
<keyword evidence="2 7" id="KW-0813">Transport</keyword>
<dbReference type="AlphaFoldDB" id="A0A7K0JG61"/>
<evidence type="ECO:0000256" key="2">
    <source>
        <dbReference type="ARBA" id="ARBA00022448"/>
    </source>
</evidence>
<evidence type="ECO:0000313" key="10">
    <source>
        <dbReference type="Proteomes" id="UP000460950"/>
    </source>
</evidence>
<reference evidence="9 10" key="1">
    <citation type="submission" date="2019-09" db="EMBL/GenBank/DDBJ databases">
        <title>In-depth cultivation of the pig gut microbiome towards novel bacterial diversity and tailored functional studies.</title>
        <authorList>
            <person name="Wylensek D."/>
            <person name="Hitch T.C.A."/>
            <person name="Clavel T."/>
        </authorList>
    </citation>
    <scope>NUCLEOTIDE SEQUENCE [LARGE SCALE GENOMIC DNA]</scope>
    <source>
        <strain evidence="9 10">WCA-389-WT-3C</strain>
    </source>
</reference>
<dbReference type="InterPro" id="IPR012910">
    <property type="entry name" value="Plug_dom"/>
</dbReference>
<dbReference type="InterPro" id="IPR039426">
    <property type="entry name" value="TonB-dep_rcpt-like"/>
</dbReference>
<sequence>MTQLKNKSGYSFVYEVGDLDTKRKVNVNATQLLDAVSQILEGQNVSFEIRDKNIVVSKDAKDVTKGKKKTIKGTVKDTKGEPIIGATVMIKGTSNGTITDFDSNFTLDVAQGEEIEISYIGYKTQIVKPGNRTVLSITLLEDAKILEEVVVVGYGKQSEKLLTTSISSMKVDDIDQGNDYNVAKMLQGRTPGVNVSTASGIPGEQPNVRVRGVASISGDATPLYVVDGVPSDNMPYLNPNDIERMDVLKDASATAIYGSRANNGVIIITTKSGKNDEKTRINASVRHSVGWVANDIEMANSDEYIRTISQAITNYNTQFAQQIAAGKKKTETFLIPDEIQETDWMSLLERDAAHTTNANINLSGGNKKTTFFASAGFNDQQGIIRKTSFQQTNFRAKFSHTINRIFKANLNLSGSYTKQNLSEESDQSLKIIRSARENQPWIGPYREDGTYNKVSVETLRHNPVMVLDEEDIVNNRFEGMGALNFEITPFAGFKYTPSFSVYGKFSDGKKTLTERHDARATTAGWGAITQSKNTTYRLVIDNVFQYDGSFDKLTYSVMAGHSFEKYVYEQFGVQSDNYKNDAFPSSSLGLVSSGTSIYASGMGYNAYAIESYFGRLALNWDNRYILNATIRSDGSSRFPKDQRYGTFPSASFAWRASNEEFYPENAWINDLKVRLSWGNTGSMAGISDWSAMSLVSSSSSSAYNGSSGLTVGNKAANITWEKSTQYNFGLDAEFLKGRLRMSMDAYLQRTSGLLYSTNLIATSGFTGRTANKGKVENKGLEFMVSGDILTGDFKWDMTANISRTWNKLKELDGVVDMEIKSSASYIHGGTYHALIVGKPVSAYYMYNMEGLYQRDNEVPEKLYAKGVRAGDVKYTDLNNDGDITDVDRMYTGKATPDFTGGITSNMSWKNFDLSVFCQFSVGGKILAAWRGCGGNEGTESLGYGGGQTFKIYSGGQLVASKAYFNNSKYASNHYWNGEGSSNEVPRPVLKNTFTGGFANYLPSTRYLEDASYFKFKTITLGYNIPKSLLSKINVEGARIYMSLDNFFTLTDYSGYDPEFSYSSSPSSGSYGADFGEQATLKSFIIGASLNF</sequence>
<keyword evidence="3 7" id="KW-1134">Transmembrane beta strand</keyword>
<keyword evidence="4 7" id="KW-0812">Transmembrane</keyword>
<dbReference type="Gene3D" id="2.170.130.10">
    <property type="entry name" value="TonB-dependent receptor, plug domain"/>
    <property type="match status" value="1"/>
</dbReference>
<evidence type="ECO:0000256" key="3">
    <source>
        <dbReference type="ARBA" id="ARBA00022452"/>
    </source>
</evidence>
<dbReference type="FunFam" id="2.60.40.1120:FF:000003">
    <property type="entry name" value="Outer membrane protein Omp121"/>
    <property type="match status" value="1"/>
</dbReference>
<gene>
    <name evidence="9" type="ORF">FYJ30_12025</name>
</gene>
<protein>
    <submittedName>
        <fullName evidence="9">TonB-dependent receptor</fullName>
    </submittedName>
</protein>
<dbReference type="Proteomes" id="UP000460950">
    <property type="component" value="Unassembled WGS sequence"/>
</dbReference>
<keyword evidence="6 7" id="KW-0998">Cell outer membrane</keyword>
<dbReference type="NCBIfam" id="TIGR04057">
    <property type="entry name" value="SusC_RagA_signa"/>
    <property type="match status" value="1"/>
</dbReference>
<dbReference type="InterPro" id="IPR023997">
    <property type="entry name" value="TonB-dep_OMP_SusC/RagA_CS"/>
</dbReference>
<proteinExistence type="inferred from homology"/>
<dbReference type="Pfam" id="PF13715">
    <property type="entry name" value="CarbopepD_reg_2"/>
    <property type="match status" value="1"/>
</dbReference>
<evidence type="ECO:0000256" key="5">
    <source>
        <dbReference type="ARBA" id="ARBA00023136"/>
    </source>
</evidence>
<dbReference type="FunFam" id="2.170.130.10:FF:000008">
    <property type="entry name" value="SusC/RagA family TonB-linked outer membrane protein"/>
    <property type="match status" value="1"/>
</dbReference>
<dbReference type="SUPFAM" id="SSF56935">
    <property type="entry name" value="Porins"/>
    <property type="match status" value="1"/>
</dbReference>
<evidence type="ECO:0000256" key="1">
    <source>
        <dbReference type="ARBA" id="ARBA00004571"/>
    </source>
</evidence>
<comment type="subcellular location">
    <subcellularLocation>
        <location evidence="1 7">Cell outer membrane</location>
        <topology evidence="1 7">Multi-pass membrane protein</topology>
    </subcellularLocation>
</comment>